<dbReference type="EMBL" id="JAHRIO010016525">
    <property type="protein sequence ID" value="MEQ2163702.1"/>
    <property type="molecule type" value="Genomic_DNA"/>
</dbReference>
<dbReference type="Proteomes" id="UP001476798">
    <property type="component" value="Unassembled WGS sequence"/>
</dbReference>
<accession>A0ABV0MXB1</accession>
<organism evidence="1 2">
    <name type="scientific">Goodea atripinnis</name>
    <dbReference type="NCBI Taxonomy" id="208336"/>
    <lineage>
        <taxon>Eukaryota</taxon>
        <taxon>Metazoa</taxon>
        <taxon>Chordata</taxon>
        <taxon>Craniata</taxon>
        <taxon>Vertebrata</taxon>
        <taxon>Euteleostomi</taxon>
        <taxon>Actinopterygii</taxon>
        <taxon>Neopterygii</taxon>
        <taxon>Teleostei</taxon>
        <taxon>Neoteleostei</taxon>
        <taxon>Acanthomorphata</taxon>
        <taxon>Ovalentaria</taxon>
        <taxon>Atherinomorphae</taxon>
        <taxon>Cyprinodontiformes</taxon>
        <taxon>Goodeidae</taxon>
        <taxon>Goodea</taxon>
    </lineage>
</organism>
<keyword evidence="2" id="KW-1185">Reference proteome</keyword>
<gene>
    <name evidence="1" type="ORF">GOODEAATRI_032977</name>
</gene>
<comment type="caution">
    <text evidence="1">The sequence shown here is derived from an EMBL/GenBank/DDBJ whole genome shotgun (WGS) entry which is preliminary data.</text>
</comment>
<name>A0ABV0MXB1_9TELE</name>
<sequence length="145" mass="15975">MLVVSVVVVDGVEHPEEGVEPAGHWEMCATTAVSLDIGHAPAPTGDHSREDQDLRSLLMQHQAKELGGVVKRSLAAGDWQDTKVTNLRYSKSTDTYCINVQLLMKFCCSMRCSHVIVEEKKQIILKLQLFCSASLLSYGLKGSQM</sequence>
<protein>
    <submittedName>
        <fullName evidence="1">Uncharacterized protein</fullName>
    </submittedName>
</protein>
<evidence type="ECO:0000313" key="2">
    <source>
        <dbReference type="Proteomes" id="UP001476798"/>
    </source>
</evidence>
<reference evidence="1 2" key="1">
    <citation type="submission" date="2021-06" db="EMBL/GenBank/DDBJ databases">
        <authorList>
            <person name="Palmer J.M."/>
        </authorList>
    </citation>
    <scope>NUCLEOTIDE SEQUENCE [LARGE SCALE GENOMIC DNA]</scope>
    <source>
        <strain evidence="1 2">GA_2019</strain>
        <tissue evidence="1">Muscle</tissue>
    </source>
</reference>
<proteinExistence type="predicted"/>
<evidence type="ECO:0000313" key="1">
    <source>
        <dbReference type="EMBL" id="MEQ2163702.1"/>
    </source>
</evidence>